<proteinExistence type="inferred from homology"/>
<dbReference type="PANTHER" id="PTHR30576">
    <property type="entry name" value="COLANIC BIOSYNTHESIS UDP-GLUCOSE LIPID CARRIER TRANSFERASE"/>
    <property type="match status" value="1"/>
</dbReference>
<dbReference type="EC" id="2.7.8.40" evidence="4"/>
<accession>A0A6N3FBJ6</accession>
<feature type="domain" description="Bacterial sugar transferase" evidence="3">
    <location>
        <begin position="36"/>
        <end position="218"/>
    </location>
</feature>
<sequence length="224" mass="26419">MVSMEKEKTTPFGKSEGAEPERFIPDGMGMFQRNVKRIGDCALAFLALIVFSPLFLLCYIAVKREDGGPAIFRQERIGRFGRPFNIYKFRSMRLDAEKFGPALYKGGADPRITRVGKFLRVHHLDELPQLWNVFVGDMSFIGPRPERKFYIDQIMERDPRYRYLYQIRPGVTSYATLYNGYTDTVDKMLRRLRYDLFYLEHRSWLFDFKILVKTFLNIAFGKKF</sequence>
<organism evidence="4">
    <name type="scientific">Parabacteroides distasonis</name>
    <dbReference type="NCBI Taxonomy" id="823"/>
    <lineage>
        <taxon>Bacteria</taxon>
        <taxon>Pseudomonadati</taxon>
        <taxon>Bacteroidota</taxon>
        <taxon>Bacteroidia</taxon>
        <taxon>Bacteroidales</taxon>
        <taxon>Tannerellaceae</taxon>
        <taxon>Parabacteroides</taxon>
    </lineage>
</organism>
<dbReference type="InterPro" id="IPR003362">
    <property type="entry name" value="Bact_transf"/>
</dbReference>
<evidence type="ECO:0000256" key="1">
    <source>
        <dbReference type="ARBA" id="ARBA00006464"/>
    </source>
</evidence>
<dbReference type="AlphaFoldDB" id="A0A6N3FBJ6"/>
<dbReference type="EMBL" id="CACRUW010000018">
    <property type="protein sequence ID" value="VYU49492.1"/>
    <property type="molecule type" value="Genomic_DNA"/>
</dbReference>
<dbReference type="GO" id="GO:0016780">
    <property type="term" value="F:phosphotransferase activity, for other substituted phosphate groups"/>
    <property type="evidence" value="ECO:0007669"/>
    <property type="project" value="TreeGrafter"/>
</dbReference>
<keyword evidence="2" id="KW-0812">Transmembrane</keyword>
<reference evidence="4" key="1">
    <citation type="submission" date="2019-11" db="EMBL/GenBank/DDBJ databases">
        <authorList>
            <person name="Feng L."/>
        </authorList>
    </citation>
    <scope>NUCLEOTIDE SEQUENCE</scope>
    <source>
        <strain evidence="4">PdistasonisLFYP31</strain>
    </source>
</reference>
<keyword evidence="4" id="KW-0808">Transferase</keyword>
<keyword evidence="2" id="KW-0472">Membrane</keyword>
<protein>
    <submittedName>
        <fullName evidence="4">UDP-N-acetylgalactosamine-undecaprenyl-phosphate N-acetylgalactosaminephosphotransferase</fullName>
        <ecNumber evidence="4">2.7.8.40</ecNumber>
    </submittedName>
</protein>
<dbReference type="PANTHER" id="PTHR30576:SF0">
    <property type="entry name" value="UNDECAPRENYL-PHOSPHATE N-ACETYLGALACTOSAMINYL 1-PHOSPHATE TRANSFERASE-RELATED"/>
    <property type="match status" value="1"/>
</dbReference>
<gene>
    <name evidence="4" type="primary">wecA_4</name>
    <name evidence="4" type="ORF">PDLFYP31_02816</name>
</gene>
<comment type="similarity">
    <text evidence="1">Belongs to the bacterial sugar transferase family.</text>
</comment>
<evidence type="ECO:0000259" key="3">
    <source>
        <dbReference type="Pfam" id="PF02397"/>
    </source>
</evidence>
<evidence type="ECO:0000256" key="2">
    <source>
        <dbReference type="SAM" id="Phobius"/>
    </source>
</evidence>
<keyword evidence="2" id="KW-1133">Transmembrane helix</keyword>
<dbReference type="Pfam" id="PF02397">
    <property type="entry name" value="Bac_transf"/>
    <property type="match status" value="1"/>
</dbReference>
<feature type="transmembrane region" description="Helical" evidence="2">
    <location>
        <begin position="41"/>
        <end position="62"/>
    </location>
</feature>
<name>A0A6N3FBJ6_PARDI</name>
<evidence type="ECO:0000313" key="4">
    <source>
        <dbReference type="EMBL" id="VYU49492.1"/>
    </source>
</evidence>